<keyword evidence="6" id="KW-1043">Host membrane</keyword>
<dbReference type="Pfam" id="PF02495">
    <property type="entry name" value="TGBp3"/>
    <property type="match status" value="1"/>
</dbReference>
<evidence type="ECO:0000256" key="11">
    <source>
        <dbReference type="ARBA" id="ARBA00025270"/>
    </source>
</evidence>
<organismHost>
    <name type="scientific">Vaccinium macrocarpon</name>
    <name type="common">Large cranberry</name>
    <name type="synonym">Oxycoccus macrocarpus</name>
    <dbReference type="NCBI Taxonomy" id="13750"/>
</organismHost>
<protein>
    <recommendedName>
        <fullName evidence="3">Movement protein TGBp3</fullName>
    </recommendedName>
    <alternativeName>
        <fullName evidence="12">7 kDa protein</fullName>
    </alternativeName>
    <alternativeName>
        <fullName evidence="13">Triple gene block 3 protein</fullName>
    </alternativeName>
</protein>
<reference evidence="14" key="1">
    <citation type="journal article" date="2015" name="Arch. Virol.">
        <title>Genetic variability of blueberry scorch virus isolates from highbush blueberry in New York State.</title>
        <authorList>
            <person name="Kalinowska E."/>
            <person name="Marsella-Herrick P."/>
            <person name="Fuchs M."/>
        </authorList>
    </citation>
    <scope>NUCLEOTIDE SEQUENCE</scope>
    <source>
        <strain evidence="14">B-10-60</strain>
    </source>
</reference>
<keyword evidence="5" id="KW-0812">Transmembrane</keyword>
<keyword evidence="10" id="KW-1038">Host endoplasmic reticulum</keyword>
<evidence type="ECO:0000256" key="6">
    <source>
        <dbReference type="ARBA" id="ARBA00022870"/>
    </source>
</evidence>
<evidence type="ECO:0000313" key="14">
    <source>
        <dbReference type="EMBL" id="AKA93827.1"/>
    </source>
</evidence>
<organism evidence="14">
    <name type="scientific">Blueberry scorch virus</name>
    <name type="common">BBScV</name>
    <dbReference type="NCBI Taxonomy" id="31722"/>
    <lineage>
        <taxon>Viruses</taxon>
        <taxon>Riboviria</taxon>
        <taxon>Orthornavirae</taxon>
        <taxon>Kitrinoviricota</taxon>
        <taxon>Alsuviricetes</taxon>
        <taxon>Tymovirales</taxon>
        <taxon>Betaflexiviridae</taxon>
        <taxon>Quinvirinae</taxon>
        <taxon>Carlavirus</taxon>
        <taxon>Carlavirus vaccinii</taxon>
    </lineage>
</organism>
<evidence type="ECO:0000256" key="1">
    <source>
        <dbReference type="ARBA" id="ARBA00004625"/>
    </source>
</evidence>
<evidence type="ECO:0000256" key="8">
    <source>
        <dbReference type="ARBA" id="ARBA00023031"/>
    </source>
</evidence>
<accession>A0A0E3H4V5</accession>
<keyword evidence="7" id="KW-1133">Transmembrane helix</keyword>
<evidence type="ECO:0000256" key="7">
    <source>
        <dbReference type="ARBA" id="ARBA00022989"/>
    </source>
</evidence>
<keyword evidence="4" id="KW-0813">Transport</keyword>
<comment type="similarity">
    <text evidence="2">Belongs to the Tymovirales TGBp3 protein family.</text>
</comment>
<evidence type="ECO:0000256" key="9">
    <source>
        <dbReference type="ARBA" id="ARBA00023136"/>
    </source>
</evidence>
<keyword evidence="8" id="KW-0916">Viral movement protein</keyword>
<dbReference type="GO" id="GO:0044167">
    <property type="term" value="C:host cell endoplasmic reticulum membrane"/>
    <property type="evidence" value="ECO:0007669"/>
    <property type="project" value="UniProtKB-SubCell"/>
</dbReference>
<evidence type="ECO:0000256" key="5">
    <source>
        <dbReference type="ARBA" id="ARBA00022692"/>
    </source>
</evidence>
<evidence type="ECO:0000256" key="13">
    <source>
        <dbReference type="ARBA" id="ARBA00033148"/>
    </source>
</evidence>
<sequence>MWNNPLVIAIVVCCFLITLFAFRSLDSQGCVIVLTGESIRVVGCSLSPEHIVALSHLKVLQVDL</sequence>
<dbReference type="GO" id="GO:0046740">
    <property type="term" value="P:transport of virus in host, cell to cell"/>
    <property type="evidence" value="ECO:0007669"/>
    <property type="project" value="UniProtKB-KW"/>
</dbReference>
<name>A0A0E3H4V5_BBSCV</name>
<comment type="subcellular location">
    <subcellularLocation>
        <location evidence="1">Host endoplasmic reticulum membrane</location>
    </subcellularLocation>
</comment>
<comment type="function">
    <text evidence="11">Plays a role in viral cell-to-cell propagation, by facilitating genome transport to neighboring plant cells through plasmosdesmata. May induce the formation of granular vesicles derived from the Endoplasmic reticulum, which align on actin filaments.</text>
</comment>
<dbReference type="EMBL" id="KP233021">
    <property type="protein sequence ID" value="AKA93827.1"/>
    <property type="molecule type" value="Genomic_RNA"/>
</dbReference>
<dbReference type="InterPro" id="IPR003411">
    <property type="entry name" value="TGBp3"/>
</dbReference>
<keyword evidence="9" id="KW-0472">Membrane</keyword>
<evidence type="ECO:0000256" key="2">
    <source>
        <dbReference type="ARBA" id="ARBA00010355"/>
    </source>
</evidence>
<evidence type="ECO:0000256" key="12">
    <source>
        <dbReference type="ARBA" id="ARBA00030266"/>
    </source>
</evidence>
<evidence type="ECO:0000256" key="10">
    <source>
        <dbReference type="ARBA" id="ARBA00023184"/>
    </source>
</evidence>
<evidence type="ECO:0000256" key="4">
    <source>
        <dbReference type="ARBA" id="ARBA00022448"/>
    </source>
</evidence>
<proteinExistence type="inferred from homology"/>
<evidence type="ECO:0000256" key="3">
    <source>
        <dbReference type="ARBA" id="ARBA00013812"/>
    </source>
</evidence>
<organismHost>
    <name type="scientific">Vaccinium corymbosum</name>
    <name type="common">Highbush blueberry</name>
    <dbReference type="NCBI Taxonomy" id="69266"/>
</organismHost>